<protein>
    <submittedName>
        <fullName evidence="2">Cl17799_1</fullName>
    </submittedName>
</protein>
<feature type="compositionally biased region" description="Low complexity" evidence="1">
    <location>
        <begin position="41"/>
        <end position="52"/>
    </location>
</feature>
<organism evidence="2">
    <name type="scientific">Arundo donax</name>
    <name type="common">Giant reed</name>
    <name type="synonym">Donax arundinaceus</name>
    <dbReference type="NCBI Taxonomy" id="35708"/>
    <lineage>
        <taxon>Eukaryota</taxon>
        <taxon>Viridiplantae</taxon>
        <taxon>Streptophyta</taxon>
        <taxon>Embryophyta</taxon>
        <taxon>Tracheophyta</taxon>
        <taxon>Spermatophyta</taxon>
        <taxon>Magnoliopsida</taxon>
        <taxon>Liliopsida</taxon>
        <taxon>Poales</taxon>
        <taxon>Poaceae</taxon>
        <taxon>PACMAD clade</taxon>
        <taxon>Arundinoideae</taxon>
        <taxon>Arundineae</taxon>
        <taxon>Arundo</taxon>
    </lineage>
</organism>
<sequence length="259" mass="25762">MDSVVVLDVSSSLIVDSEDVPVKSSDVSPSLSSSNVNTIAASSSWSSSTASWRPKPPPDLLGSAGSFSSGAKDRRISHVDPAPQTAGSAIEGGGFSTGGGRTPLIPPSPAALFTSGRVGSCGSSRAGRSVASIGASLGASSFAGSSGSAYAGRAGSSAPSRRSGESRAGGSGLRREKSRAGELDAEERRTALCASQSASGMAKSSGPESPRVWQRSWTSPPPSPLAPMRKLETRSREQAADPASEVGPEAGAEAGGDGG</sequence>
<feature type="compositionally biased region" description="Gly residues" evidence="1">
    <location>
        <begin position="90"/>
        <end position="101"/>
    </location>
</feature>
<dbReference type="AlphaFoldDB" id="A0A0A9F1J2"/>
<dbReference type="EMBL" id="GBRH01192822">
    <property type="protein sequence ID" value="JAE05074.1"/>
    <property type="molecule type" value="Transcribed_RNA"/>
</dbReference>
<feature type="compositionally biased region" description="Basic and acidic residues" evidence="1">
    <location>
        <begin position="229"/>
        <end position="239"/>
    </location>
</feature>
<name>A0A0A9F1J2_ARUDO</name>
<feature type="compositionally biased region" description="Basic and acidic residues" evidence="1">
    <location>
        <begin position="173"/>
        <end position="190"/>
    </location>
</feature>
<accession>A0A0A9F1J2</accession>
<feature type="region of interest" description="Disordered" evidence="1">
    <location>
        <begin position="41"/>
        <end position="130"/>
    </location>
</feature>
<reference evidence="2" key="1">
    <citation type="submission" date="2014-09" db="EMBL/GenBank/DDBJ databases">
        <authorList>
            <person name="Magalhaes I.L.F."/>
            <person name="Oliveira U."/>
            <person name="Santos F.R."/>
            <person name="Vidigal T.H.D.A."/>
            <person name="Brescovit A.D."/>
            <person name="Santos A.J."/>
        </authorList>
    </citation>
    <scope>NUCLEOTIDE SEQUENCE</scope>
    <source>
        <tissue evidence="2">Shoot tissue taken approximately 20 cm above the soil surface</tissue>
    </source>
</reference>
<proteinExistence type="predicted"/>
<reference evidence="2" key="2">
    <citation type="journal article" date="2015" name="Data Brief">
        <title>Shoot transcriptome of the giant reed, Arundo donax.</title>
        <authorList>
            <person name="Barrero R.A."/>
            <person name="Guerrero F.D."/>
            <person name="Moolhuijzen P."/>
            <person name="Goolsby J.A."/>
            <person name="Tidwell J."/>
            <person name="Bellgard S.E."/>
            <person name="Bellgard M.I."/>
        </authorList>
    </citation>
    <scope>NUCLEOTIDE SEQUENCE</scope>
    <source>
        <tissue evidence="2">Shoot tissue taken approximately 20 cm above the soil surface</tissue>
    </source>
</reference>
<evidence type="ECO:0000313" key="2">
    <source>
        <dbReference type="EMBL" id="JAE05074.1"/>
    </source>
</evidence>
<feature type="region of interest" description="Disordered" evidence="1">
    <location>
        <begin position="142"/>
        <end position="259"/>
    </location>
</feature>
<evidence type="ECO:0000256" key="1">
    <source>
        <dbReference type="SAM" id="MobiDB-lite"/>
    </source>
</evidence>
<feature type="compositionally biased region" description="Low complexity" evidence="1">
    <location>
        <begin position="142"/>
        <end position="161"/>
    </location>
</feature>